<dbReference type="OrthoDB" id="2320933at2759"/>
<dbReference type="GO" id="GO:0005524">
    <property type="term" value="F:ATP binding"/>
    <property type="evidence" value="ECO:0007669"/>
    <property type="project" value="InterPro"/>
</dbReference>
<accession>A0A423WTM9</accession>
<sequence length="541" mass="61135">MGGRDLALEAAQVSQEQRVKAKANDALVSGEKQCISLEKEPDLTKRYLKTTKYLNCLNDSLKSVVATDRSFDPAPDSRVPFNPDAWQRKVLDAIDADKSLFVVAPTSAGKTSISFYAMKRLLKERNDGVLVYVAPTKALVNQIAAEIQARYTKKYGHEPRSIMLMAPSNAEHPSSWSRRIRRIIFDEVHCIGQADDGVIWEQLLLLAPCPIIALSATFLWRAPNDFAFNCLHPIERLPVPGLDGGSDVASRFFYIHPVASLINRNRGTIQNLSLEPRDCLLLWRSMDKHQTSDFTLDPCLNPQQALPNIVRKADVARYEKMLKDGLNSWMNNHKSPFEAVRRDLQPHGQVAPMSSTALKEQLLPLLTDLWSQGALPAIFFNYDRVNCEDFAFRLLKDLTQAEESFKASDLGWKTKKAKFEKWKKINDKIEVVNNNAIKSKSKGKRDDDDVDNDRLQEDPSIWATFDPDAPLSQFSFADEIKLTTSELKEAINPLRFKEINPDIIAALRRGIGVHHAGMNRKSRQTVEILFRKGFVTTIFAT</sequence>
<dbReference type="Gene3D" id="3.40.50.300">
    <property type="entry name" value="P-loop containing nucleotide triphosphate hydrolases"/>
    <property type="match status" value="2"/>
</dbReference>
<comment type="caution">
    <text evidence="4">The sequence shown here is derived from an EMBL/GenBank/DDBJ whole genome shotgun (WGS) entry which is preliminary data.</text>
</comment>
<evidence type="ECO:0000259" key="3">
    <source>
        <dbReference type="PROSITE" id="PS51192"/>
    </source>
</evidence>
<dbReference type="SUPFAM" id="SSF52540">
    <property type="entry name" value="P-loop containing nucleoside triphosphate hydrolases"/>
    <property type="match status" value="2"/>
</dbReference>
<reference evidence="4 5" key="1">
    <citation type="submission" date="2015-09" db="EMBL/GenBank/DDBJ databases">
        <title>Host preference determinants of Valsa canker pathogens revealed by comparative genomics.</title>
        <authorList>
            <person name="Yin Z."/>
            <person name="Huang L."/>
        </authorList>
    </citation>
    <scope>NUCLEOTIDE SEQUENCE [LARGE SCALE GENOMIC DNA]</scope>
    <source>
        <strain evidence="4 5">03-1</strain>
    </source>
</reference>
<organism evidence="4 5">
    <name type="scientific">Cytospora schulzeri</name>
    <dbReference type="NCBI Taxonomy" id="448051"/>
    <lineage>
        <taxon>Eukaryota</taxon>
        <taxon>Fungi</taxon>
        <taxon>Dikarya</taxon>
        <taxon>Ascomycota</taxon>
        <taxon>Pezizomycotina</taxon>
        <taxon>Sordariomycetes</taxon>
        <taxon>Sordariomycetidae</taxon>
        <taxon>Diaporthales</taxon>
        <taxon>Cytosporaceae</taxon>
        <taxon>Cytospora</taxon>
    </lineage>
</organism>
<dbReference type="InterPro" id="IPR027417">
    <property type="entry name" value="P-loop_NTPase"/>
</dbReference>
<dbReference type="Proteomes" id="UP000283895">
    <property type="component" value="Unassembled WGS sequence"/>
</dbReference>
<evidence type="ECO:0000256" key="1">
    <source>
        <dbReference type="ARBA" id="ARBA00022801"/>
    </source>
</evidence>
<dbReference type="InterPro" id="IPR014001">
    <property type="entry name" value="Helicase_ATP-bd"/>
</dbReference>
<dbReference type="PANTHER" id="PTHR44533">
    <property type="entry name" value="DEAD/H RNA HELICASE, PUTATIVE-RELATED"/>
    <property type="match status" value="1"/>
</dbReference>
<evidence type="ECO:0000313" key="5">
    <source>
        <dbReference type="Proteomes" id="UP000283895"/>
    </source>
</evidence>
<dbReference type="EMBL" id="LKEA01000010">
    <property type="protein sequence ID" value="ROW06607.1"/>
    <property type="molecule type" value="Genomic_DNA"/>
</dbReference>
<keyword evidence="1" id="KW-0378">Hydrolase</keyword>
<keyword evidence="2" id="KW-0347">Helicase</keyword>
<dbReference type="PROSITE" id="PS51192">
    <property type="entry name" value="HELICASE_ATP_BIND_1"/>
    <property type="match status" value="1"/>
</dbReference>
<name>A0A423WTM9_9PEZI</name>
<feature type="domain" description="Helicase ATP-binding" evidence="3">
    <location>
        <begin position="91"/>
        <end position="236"/>
    </location>
</feature>
<proteinExistence type="predicted"/>
<dbReference type="InterPro" id="IPR052431">
    <property type="entry name" value="SKI2_subfamily_helicases"/>
</dbReference>
<keyword evidence="2" id="KW-0547">Nucleotide-binding</keyword>
<dbReference type="GO" id="GO:0003676">
    <property type="term" value="F:nucleic acid binding"/>
    <property type="evidence" value="ECO:0007669"/>
    <property type="project" value="InterPro"/>
</dbReference>
<keyword evidence="2" id="KW-0067">ATP-binding</keyword>
<dbReference type="GO" id="GO:0005737">
    <property type="term" value="C:cytoplasm"/>
    <property type="evidence" value="ECO:0007669"/>
    <property type="project" value="TreeGrafter"/>
</dbReference>
<dbReference type="InterPro" id="IPR011545">
    <property type="entry name" value="DEAD/DEAH_box_helicase_dom"/>
</dbReference>
<gene>
    <name evidence="4" type="ORF">VMCG_04238</name>
</gene>
<keyword evidence="5" id="KW-1185">Reference proteome</keyword>
<dbReference type="GO" id="GO:0004386">
    <property type="term" value="F:helicase activity"/>
    <property type="evidence" value="ECO:0007669"/>
    <property type="project" value="UniProtKB-KW"/>
</dbReference>
<evidence type="ECO:0000313" key="4">
    <source>
        <dbReference type="EMBL" id="ROW06607.1"/>
    </source>
</evidence>
<dbReference type="SMART" id="SM00487">
    <property type="entry name" value="DEXDc"/>
    <property type="match status" value="1"/>
</dbReference>
<dbReference type="Pfam" id="PF00270">
    <property type="entry name" value="DEAD"/>
    <property type="match status" value="1"/>
</dbReference>
<dbReference type="AlphaFoldDB" id="A0A423WTM9"/>
<dbReference type="STRING" id="356882.A0A423WTM9"/>
<dbReference type="PANTHER" id="PTHR44533:SF4">
    <property type="entry name" value="DEAD_H RNA HELICASE, PUTATIVE-RELATED"/>
    <property type="match status" value="1"/>
</dbReference>
<evidence type="ECO:0000256" key="2">
    <source>
        <dbReference type="ARBA" id="ARBA00022806"/>
    </source>
</evidence>
<dbReference type="GO" id="GO:0016787">
    <property type="term" value="F:hydrolase activity"/>
    <property type="evidence" value="ECO:0007669"/>
    <property type="project" value="UniProtKB-KW"/>
</dbReference>
<protein>
    <recommendedName>
        <fullName evidence="3">Helicase ATP-binding domain-containing protein</fullName>
    </recommendedName>
</protein>